<dbReference type="GO" id="GO:0006869">
    <property type="term" value="P:lipid transport"/>
    <property type="evidence" value="ECO:0007669"/>
    <property type="project" value="UniProtKB-KW"/>
</dbReference>
<keyword evidence="4" id="KW-1133">Transmembrane helix</keyword>
<keyword evidence="4" id="KW-0812">Transmembrane</keyword>
<reference evidence="8" key="1">
    <citation type="submission" date="2025-08" db="UniProtKB">
        <authorList>
            <consortium name="Ensembl"/>
        </authorList>
    </citation>
    <scope>IDENTIFICATION</scope>
</reference>
<feature type="domain" description="Chorein N-terminal" evidence="5">
    <location>
        <begin position="89"/>
        <end position="634"/>
    </location>
</feature>
<feature type="domain" description="Chorein N-terminal" evidence="5">
    <location>
        <begin position="699"/>
        <end position="870"/>
    </location>
</feature>
<keyword evidence="9" id="KW-1185">Reference proteome</keyword>
<protein>
    <recommendedName>
        <fullName evidence="10">Vacuolar protein sorting 13 homolog A</fullName>
    </recommendedName>
</protein>
<dbReference type="GO" id="GO:0006623">
    <property type="term" value="P:protein targeting to vacuole"/>
    <property type="evidence" value="ECO:0007669"/>
    <property type="project" value="TreeGrafter"/>
</dbReference>
<evidence type="ECO:0000313" key="9">
    <source>
        <dbReference type="Proteomes" id="UP000694541"/>
    </source>
</evidence>
<organism evidence="8 9">
    <name type="scientific">Accipiter nisus</name>
    <name type="common">Eurasian sparrowhawk</name>
    <dbReference type="NCBI Taxonomy" id="211598"/>
    <lineage>
        <taxon>Eukaryota</taxon>
        <taxon>Metazoa</taxon>
        <taxon>Chordata</taxon>
        <taxon>Craniata</taxon>
        <taxon>Vertebrata</taxon>
        <taxon>Euteleostomi</taxon>
        <taxon>Archelosauria</taxon>
        <taxon>Archosauria</taxon>
        <taxon>Dinosauria</taxon>
        <taxon>Saurischia</taxon>
        <taxon>Theropoda</taxon>
        <taxon>Coelurosauria</taxon>
        <taxon>Aves</taxon>
        <taxon>Neognathae</taxon>
        <taxon>Neoaves</taxon>
        <taxon>Telluraves</taxon>
        <taxon>Accipitrimorphae</taxon>
        <taxon>Accipitriformes</taxon>
        <taxon>Accipitridae</taxon>
        <taxon>Accipitrinae</taxon>
        <taxon>Accipiter</taxon>
    </lineage>
</organism>
<dbReference type="Proteomes" id="UP000694541">
    <property type="component" value="Unplaced"/>
</dbReference>
<dbReference type="InterPro" id="IPR056747">
    <property type="entry name" value="VPS13-like_M"/>
</dbReference>
<dbReference type="GO" id="GO:0045053">
    <property type="term" value="P:protein retention in Golgi apparatus"/>
    <property type="evidence" value="ECO:0007669"/>
    <property type="project" value="TreeGrafter"/>
</dbReference>
<evidence type="ECO:0000256" key="4">
    <source>
        <dbReference type="SAM" id="Phobius"/>
    </source>
</evidence>
<dbReference type="GO" id="GO:0006914">
    <property type="term" value="P:autophagy"/>
    <property type="evidence" value="ECO:0007669"/>
    <property type="project" value="TreeGrafter"/>
</dbReference>
<feature type="transmembrane region" description="Helical" evidence="4">
    <location>
        <begin position="71"/>
        <end position="90"/>
    </location>
</feature>
<reference evidence="8" key="2">
    <citation type="submission" date="2025-09" db="UniProtKB">
        <authorList>
            <consortium name="Ensembl"/>
        </authorList>
    </citation>
    <scope>IDENTIFICATION</scope>
</reference>
<keyword evidence="3" id="KW-0445">Lipid transport</keyword>
<accession>A0A8B9MAH7</accession>
<evidence type="ECO:0008006" key="10">
    <source>
        <dbReference type="Google" id="ProtNLM"/>
    </source>
</evidence>
<name>A0A8B9MAH7_9AVES</name>
<sequence length="2363" mass="268547">RSLFQHRLPTGSQPPSGTHLLRWGVLPGLQVDICSTMDLHGLQGYSLPHQGLHHGAAGESLLLRLDIMYHLVLNILIALFISTSVCFLVFRPISAKAKLLMNPRSDVDFSSPKMDLDVNLQDITVEFNKPQYFSVMELLESIDMMTRNLPYRKYRPDVPLHNNAKTWWKYVIYGILEVNVQPKLQMWSWEHIRHHRKQVKNYKDMYKTKITSKKPNEEILKLLEEFEKALDIFNITLARQQAEVEATKAGLKIYRPGVKQDDENSGGWFSWIWSWSGEKKDEQKQEVKGLEELMTREEKAKLYAAIGYSETAVDPTLPKSYEAMKFSVKLLSMSISIRENKQTPELVEFALTGLSTVFTQRPGAQAIRFETKITSLDVTGMSREKCTPCLLSSRTVYSDKSTSLLSIMFETNPLDEKADQRLRIESQPLEIVYDAMTINSLVDFFRPPKDVHLEQLTSATLMKLEEFREKTSTGLLYVIETQKVLDLKINLMASYIIVPQNGFYERTSNLLLLDLGSLKMESKSRSDLSELRVGQSTIEDIMSRAYDSFDIQLSSIQLLYSKHDENWQEARKLKYSSQHILQPLDVKVEFSRAMVVTDARMPKFKLSGQLPLLSIQISDQKLTSILELIDSIPKPESAPAAISPVLSAPHLSQGVFPVLDLHSFAESESEEEFYDALSSPVEDMPFFEAPSVSLKRASSTRQKKLRKQESLKNMTEFQLRFEVAEVLIKLCRLTGNTETPVLKLDIVGLGTELKLRTFDMTANAFLREVCLLCPEYMDDNDKPVYIITTLDNVEDDLLTLEYIKADINGPELKTAYQNVLQKIKVNFSSLDVHLHTEALLNAMNYLNNLLPKQETKVAEEPVHEKIEEKKDVLKKLSKFLYCPPYEDVIDLNICADLSCLRIFIREKKHRIAEIHIEGLDSQVIMKKAATEVTAKLKNIIIVDSDEMALYKKALYITGKEVFNFRMMSYVNATDGIAYTNMDVVDNRIYLTVGCIQVVFVNKFVSSILAFINNFQAAKEALTEATVQAAEKAATGVKELAERSSRLALDINIKAPVVIVPQSAMSANVLVADLGLITVKNQFFIAKTKTRYNLPPVVDSMTVKLSELKLYRSCYEQGSLQTEVQLLQPLNLEVAVERNLAAAWYNEVPDIEISGRLKPMNVSVTVVTSAVVELHSPMKIKTTLKLDFRFDSLTLVLYSPNSKQVTNLDQRDDLLKLAEFKLVLMSAAVKMLSDGSMNASVKLANCTLDDKRQAIQKATPRMVEMKHGFEKKVMVDISYKQGRDGTVLDVIVQEIYLCASMEFLLTVADIFLKANAESAALIYIFEAPVQPVSTMEMNIVVKNPEIVFVADLTRSDAPALVVTTQCEVFIKNSPERYSMTAAVKEIQMKACPFLPEKRKGNITTVLQPCDFFFEMKQSGTNPQTADLTIKSLTIKVSPIIINTVITITSALYQTAETTEEEISQIPPDLWNKKDIKNLKMWFLEEANENDDTNPTAELIPTGESLKINIDSVFLTLEAGVGHRTVPMLLAKSSFLGEVKNWTTLINLRSRLELEVHYFNEMFGVWEPLLEPLEVEKTDFFKPWILEIKMKKKAKKALVESDAEEENYKVPEYKTVINVSSKDQLNITLSKCGLQMLSNLGTAFAEAASQTSDIFKKDRAPFVIINSLGLPITVSPSDSFSVLNVECREKIFHLRDGENLNMEFVRTKNESDQFTAMTTLSSKRFYIQICPHNHSTVEKIPLTKVGRCIYRVRHEESGVERSIVCQIDTVEGSKMITIRSPIQIRNHFSIPLNIFEEGRCLGTASPENEFNIPLSSYRSMLSLQPLANENRVDGEYDMCEGITFDEIMKNVDSLLQRKCQSARSTNYSLIINIVPVKDMLTSPLCAEDQWDFPYVVHLWPSVLLRNLLPYQITYSVEGNGNKYDTLQEGCSAQIHNAVLDQTKLDLQLLSYLDQNWKSEYHIKSNLPDISFTTFYCITELDKTELDIAVHVTYTTGQMVIAIHSPYWMVNKTGRMLQYKADGIHRKHPPDYKRPLLFSFQPKNFLQNNKVQLMVTDSELSDPFSLDTVGSHGSVKCKSHKKEYQVGVTINNSSFNITRIVTFTPFFMISNRSKYTLEVAEEGKEKWIPIVLQQCIPFWPENDANKLLVRVENSDLPPKKINFDKQENCLLLHLDNKLGGITVDVNLTEHSTVITFSNYHDGAAPFLLINHTKEEIIEYGQSSLSELEDCLQPNKAVLYTWADPTGSRKLKWKCGNRTEEITPKEDKMEILSLDCRKAVYLVSFFEGLQRIVLITEDENVFKLTYESVKAELAEQEIVLSLQDVGISLVNNYTKQESKMFNFRYFHSLNFILGCDGRGKRGLCKSV</sequence>
<evidence type="ECO:0000259" key="5">
    <source>
        <dbReference type="Pfam" id="PF12624"/>
    </source>
</evidence>
<dbReference type="PANTHER" id="PTHR16166:SF22">
    <property type="entry name" value="INTERMEMBRANE LIPID TRANSFER PROTEIN VPS13A"/>
    <property type="match status" value="1"/>
</dbReference>
<feature type="domain" description="Vacuolar protein sorting-associated protein 13 VPS13 adaptor binding" evidence="7">
    <location>
        <begin position="1719"/>
        <end position="2243"/>
    </location>
</feature>
<feature type="domain" description="VPS13-like middle region" evidence="6">
    <location>
        <begin position="903"/>
        <end position="1162"/>
    </location>
</feature>
<dbReference type="PANTHER" id="PTHR16166">
    <property type="entry name" value="VACUOLAR PROTEIN SORTING-ASSOCIATED PROTEIN VPS13"/>
    <property type="match status" value="1"/>
</dbReference>
<evidence type="ECO:0000256" key="1">
    <source>
        <dbReference type="ARBA" id="ARBA00006545"/>
    </source>
</evidence>
<feature type="domain" description="VPS13-like middle region" evidence="6">
    <location>
        <begin position="1176"/>
        <end position="1642"/>
    </location>
</feature>
<keyword evidence="4" id="KW-0472">Membrane</keyword>
<evidence type="ECO:0000313" key="8">
    <source>
        <dbReference type="Ensembl" id="ENSANIP00000002538.1"/>
    </source>
</evidence>
<dbReference type="Pfam" id="PF25036">
    <property type="entry name" value="VPS13_VAB"/>
    <property type="match status" value="1"/>
</dbReference>
<evidence type="ECO:0000259" key="6">
    <source>
        <dbReference type="Pfam" id="PF25033"/>
    </source>
</evidence>
<dbReference type="Ensembl" id="ENSANIT00000002625.1">
    <property type="protein sequence ID" value="ENSANIP00000002538.1"/>
    <property type="gene ID" value="ENSANIG00000001695.1"/>
</dbReference>
<evidence type="ECO:0000256" key="2">
    <source>
        <dbReference type="ARBA" id="ARBA00022448"/>
    </source>
</evidence>
<evidence type="ECO:0000256" key="3">
    <source>
        <dbReference type="ARBA" id="ARBA00023055"/>
    </source>
</evidence>
<dbReference type="InterPro" id="IPR026847">
    <property type="entry name" value="VPS13"/>
</dbReference>
<proteinExistence type="inferred from homology"/>
<dbReference type="Pfam" id="PF12624">
    <property type="entry name" value="VPS13_N"/>
    <property type="match status" value="2"/>
</dbReference>
<dbReference type="Pfam" id="PF25033">
    <property type="entry name" value="VPS13_M"/>
    <property type="match status" value="2"/>
</dbReference>
<dbReference type="InterPro" id="IPR026854">
    <property type="entry name" value="VPS13_N"/>
</dbReference>
<dbReference type="InterPro" id="IPR009543">
    <property type="entry name" value="VPS13_VAB"/>
</dbReference>
<evidence type="ECO:0000259" key="7">
    <source>
        <dbReference type="Pfam" id="PF25036"/>
    </source>
</evidence>
<comment type="similarity">
    <text evidence="1">Belongs to the VPS13 family.</text>
</comment>
<keyword evidence="2" id="KW-0813">Transport</keyword>